<dbReference type="PROSITE" id="PS50146">
    <property type="entry name" value="DAGK"/>
    <property type="match status" value="1"/>
</dbReference>
<dbReference type="Proteomes" id="UP001500457">
    <property type="component" value="Unassembled WGS sequence"/>
</dbReference>
<feature type="compositionally biased region" description="Gly residues" evidence="1">
    <location>
        <begin position="1"/>
        <end position="12"/>
    </location>
</feature>
<dbReference type="EMBL" id="BAABHQ010000013">
    <property type="protein sequence ID" value="GAA4886143.1"/>
    <property type="molecule type" value="Genomic_DNA"/>
</dbReference>
<feature type="region of interest" description="Disordered" evidence="1">
    <location>
        <begin position="1"/>
        <end position="21"/>
    </location>
</feature>
<sequence>MTSSRGGRGGPAGPLRVAPPTHPFLVMNPRSGAGKVRRFGLAEKAASLGASVLFLDEDERELAARLHAAVDDGADLLGVAGGDGTLAPVAEVAAERGVLFLVIPAGTRNHFALDLGLDRSRPDRALDALSDGVVSVVDLGVVGARPFVNNVSLGAYAEIVGRPDYRDSKLMVALDVLPDVLSGRVEQCFTVRAGPMTVTDPTVALVSNNPYGARGAGGVARRRRLDLGVLGLMCVDVGRPGEALAAGERQHPPAIVATAEEVVIDAPSPVVRAAVDGESTWLDTPAVCRIRPRSLRVLIPRHRPRAAGHRAAAAPRPVGRATAR</sequence>
<reference evidence="4" key="1">
    <citation type="journal article" date="2019" name="Int. J. Syst. Evol. Microbiol.">
        <title>The Global Catalogue of Microorganisms (GCM) 10K type strain sequencing project: providing services to taxonomists for standard genome sequencing and annotation.</title>
        <authorList>
            <consortium name="The Broad Institute Genomics Platform"/>
            <consortium name="The Broad Institute Genome Sequencing Center for Infectious Disease"/>
            <person name="Wu L."/>
            <person name="Ma J."/>
        </authorList>
    </citation>
    <scope>NUCLEOTIDE SEQUENCE [LARGE SCALE GENOMIC DNA]</scope>
    <source>
        <strain evidence="4">JCM 17983</strain>
    </source>
</reference>
<dbReference type="InterPro" id="IPR001206">
    <property type="entry name" value="Diacylglycerol_kinase_cat_dom"/>
</dbReference>
<dbReference type="RefSeq" id="WP_274230078.1">
    <property type="nucleotide sequence ID" value="NZ_BAABHQ010000013.1"/>
</dbReference>
<feature type="domain" description="DAGKc" evidence="2">
    <location>
        <begin position="18"/>
        <end position="146"/>
    </location>
</feature>
<keyword evidence="4" id="KW-1185">Reference proteome</keyword>
<comment type="caution">
    <text evidence="3">The sequence shown here is derived from an EMBL/GenBank/DDBJ whole genome shotgun (WGS) entry which is preliminary data.</text>
</comment>
<dbReference type="SUPFAM" id="SSF111331">
    <property type="entry name" value="NAD kinase/diacylglycerol kinase-like"/>
    <property type="match status" value="1"/>
</dbReference>
<gene>
    <name evidence="3" type="ORF">GCM10023203_43420</name>
</gene>
<protein>
    <submittedName>
        <fullName evidence="3">Diacylglycerol kinase family protein</fullName>
    </submittedName>
</protein>
<organism evidence="3 4">
    <name type="scientific">Actinomycetospora straminea</name>
    <dbReference type="NCBI Taxonomy" id="663607"/>
    <lineage>
        <taxon>Bacteria</taxon>
        <taxon>Bacillati</taxon>
        <taxon>Actinomycetota</taxon>
        <taxon>Actinomycetes</taxon>
        <taxon>Pseudonocardiales</taxon>
        <taxon>Pseudonocardiaceae</taxon>
        <taxon>Actinomycetospora</taxon>
    </lineage>
</organism>
<evidence type="ECO:0000256" key="1">
    <source>
        <dbReference type="SAM" id="MobiDB-lite"/>
    </source>
</evidence>
<dbReference type="InterPro" id="IPR016064">
    <property type="entry name" value="NAD/diacylglycerol_kinase_sf"/>
</dbReference>
<keyword evidence="3" id="KW-0808">Transferase</keyword>
<keyword evidence="3" id="KW-0418">Kinase</keyword>
<dbReference type="Pfam" id="PF00781">
    <property type="entry name" value="DAGK_cat"/>
    <property type="match status" value="1"/>
</dbReference>
<evidence type="ECO:0000259" key="2">
    <source>
        <dbReference type="PROSITE" id="PS50146"/>
    </source>
</evidence>
<name>A0ABP9F1R1_9PSEU</name>
<proteinExistence type="predicted"/>
<dbReference type="Gene3D" id="2.60.200.40">
    <property type="match status" value="1"/>
</dbReference>
<dbReference type="SMART" id="SM00046">
    <property type="entry name" value="DAGKc"/>
    <property type="match status" value="1"/>
</dbReference>
<feature type="compositionally biased region" description="Low complexity" evidence="1">
    <location>
        <begin position="309"/>
        <end position="324"/>
    </location>
</feature>
<accession>A0ABP9F1R1</accession>
<dbReference type="Gene3D" id="3.40.50.10330">
    <property type="entry name" value="Probable inorganic polyphosphate/atp-NAD kinase, domain 1"/>
    <property type="match status" value="1"/>
</dbReference>
<dbReference type="GO" id="GO:0016301">
    <property type="term" value="F:kinase activity"/>
    <property type="evidence" value="ECO:0007669"/>
    <property type="project" value="UniProtKB-KW"/>
</dbReference>
<dbReference type="InterPro" id="IPR017438">
    <property type="entry name" value="ATP-NAD_kinase_N"/>
</dbReference>
<evidence type="ECO:0000313" key="3">
    <source>
        <dbReference type="EMBL" id="GAA4886143.1"/>
    </source>
</evidence>
<evidence type="ECO:0000313" key="4">
    <source>
        <dbReference type="Proteomes" id="UP001500457"/>
    </source>
</evidence>
<feature type="region of interest" description="Disordered" evidence="1">
    <location>
        <begin position="304"/>
        <end position="324"/>
    </location>
</feature>